<evidence type="ECO:0000313" key="3">
    <source>
        <dbReference type="Proteomes" id="UP000253410"/>
    </source>
</evidence>
<dbReference type="Proteomes" id="UP000253410">
    <property type="component" value="Unassembled WGS sequence"/>
</dbReference>
<dbReference type="AlphaFoldDB" id="A0A365XTX9"/>
<evidence type="ECO:0000259" key="1">
    <source>
        <dbReference type="Pfam" id="PF12697"/>
    </source>
</evidence>
<dbReference type="PANTHER" id="PTHR37017:SF11">
    <property type="entry name" value="ESTERASE_LIPASE_THIOESTERASE DOMAIN-CONTAINING PROTEIN"/>
    <property type="match status" value="1"/>
</dbReference>
<keyword evidence="2" id="KW-0378">Hydrolase</keyword>
<dbReference type="SUPFAM" id="SSF53474">
    <property type="entry name" value="alpha/beta-Hydrolases"/>
    <property type="match status" value="1"/>
</dbReference>
<comment type="caution">
    <text evidence="2">The sequence shown here is derived from an EMBL/GenBank/DDBJ whole genome shotgun (WGS) entry which is preliminary data.</text>
</comment>
<protein>
    <submittedName>
        <fullName evidence="2">Alpha/beta hydrolase</fullName>
    </submittedName>
</protein>
<sequence length="260" mass="29220">MYTKLIRLIMLLLLSCIVRLSAQSKKVFVLVHGAWHGGWCWQQVSTKLREAGNIVYTPSLSGLAEHQNQPHDNIDLNTHINDIVQFITMEDLHDVVLVGHSYGGVVITGVADRIPERLSKLIYLDAVIAENGESALSVQPDTVRKSFIEQSAQYQMHSIPILPAGVFGVSNPKDEKWVNDRLTLQPYKTFAQPLVLQHPFGNHLPLIYIACTNPQLGGLRRFAEKTRQSPSWKYYELETGHDAMITAPKELSALLMKLSK</sequence>
<dbReference type="GO" id="GO:0016787">
    <property type="term" value="F:hydrolase activity"/>
    <property type="evidence" value="ECO:0007669"/>
    <property type="project" value="UniProtKB-KW"/>
</dbReference>
<dbReference type="InterPro" id="IPR029058">
    <property type="entry name" value="AB_hydrolase_fold"/>
</dbReference>
<reference evidence="2 3" key="1">
    <citation type="submission" date="2018-05" db="EMBL/GenBank/DDBJ databases">
        <title>Chitinophaga sp. K3CV102501T nov., isolated from isolated from a monsoon evergreen broad-leaved forest soil.</title>
        <authorList>
            <person name="Lv Y."/>
        </authorList>
    </citation>
    <scope>NUCLEOTIDE SEQUENCE [LARGE SCALE GENOMIC DNA]</scope>
    <source>
        <strain evidence="2 3">GDMCC 1.1325</strain>
    </source>
</reference>
<dbReference type="Pfam" id="PF12697">
    <property type="entry name" value="Abhydrolase_6"/>
    <property type="match status" value="1"/>
</dbReference>
<gene>
    <name evidence="2" type="ORF">DF182_25335</name>
</gene>
<dbReference type="OrthoDB" id="9112061at2"/>
<dbReference type="InterPro" id="IPR000073">
    <property type="entry name" value="AB_hydrolase_1"/>
</dbReference>
<proteinExistence type="predicted"/>
<organism evidence="2 3">
    <name type="scientific">Chitinophaga flava</name>
    <dbReference type="NCBI Taxonomy" id="2259036"/>
    <lineage>
        <taxon>Bacteria</taxon>
        <taxon>Pseudomonadati</taxon>
        <taxon>Bacteroidota</taxon>
        <taxon>Chitinophagia</taxon>
        <taxon>Chitinophagales</taxon>
        <taxon>Chitinophagaceae</taxon>
        <taxon>Chitinophaga</taxon>
    </lineage>
</organism>
<dbReference type="PANTHER" id="PTHR37017">
    <property type="entry name" value="AB HYDROLASE-1 DOMAIN-CONTAINING PROTEIN-RELATED"/>
    <property type="match status" value="1"/>
</dbReference>
<dbReference type="EMBL" id="QFFJ01000002">
    <property type="protein sequence ID" value="RBL89812.1"/>
    <property type="molecule type" value="Genomic_DNA"/>
</dbReference>
<feature type="domain" description="AB hydrolase-1" evidence="1">
    <location>
        <begin position="28"/>
        <end position="253"/>
    </location>
</feature>
<dbReference type="Gene3D" id="3.40.50.1820">
    <property type="entry name" value="alpha/beta hydrolase"/>
    <property type="match status" value="1"/>
</dbReference>
<evidence type="ECO:0000313" key="2">
    <source>
        <dbReference type="EMBL" id="RBL89812.1"/>
    </source>
</evidence>
<name>A0A365XTX9_9BACT</name>
<dbReference type="InterPro" id="IPR052897">
    <property type="entry name" value="Sec-Metab_Biosynth_Hydrolase"/>
</dbReference>
<accession>A0A365XTX9</accession>
<keyword evidence="3" id="KW-1185">Reference proteome</keyword>